<dbReference type="Gene3D" id="1.10.10.2910">
    <property type="match status" value="1"/>
</dbReference>
<evidence type="ECO:0000313" key="2">
    <source>
        <dbReference type="EMBL" id="PZR09633.1"/>
    </source>
</evidence>
<dbReference type="InterPro" id="IPR052345">
    <property type="entry name" value="Rad_response_metalloprotease"/>
</dbReference>
<proteinExistence type="predicted"/>
<sequence>MAALPVPFMLAKDVERAAESLLHDYVRARGGGALRGAVNVDFIVENILELDLAVIDLKGLLANPSVLGMTSVEDRRICVDQSLEKIPGRFAFTLAHEIGHWQLHRQILEQRQREDTLFDLERLPSPAPRPGRRRKAPVEWQADQFAACLLMPARLVREAVRLAFGERRPSWEGIEARLLTGEPDERFVEVAEQVIAAGQFDNVSNMAMRIRLRDLKLVVDASDPQRSLL</sequence>
<dbReference type="PANTHER" id="PTHR43236:SF1">
    <property type="entry name" value="BLL7220 PROTEIN"/>
    <property type="match status" value="1"/>
</dbReference>
<dbReference type="Pfam" id="PF06114">
    <property type="entry name" value="Peptidase_M78"/>
    <property type="match status" value="1"/>
</dbReference>
<gene>
    <name evidence="2" type="ORF">DI536_22115</name>
</gene>
<dbReference type="PANTHER" id="PTHR43236">
    <property type="entry name" value="ANTITOXIN HIGA1"/>
    <property type="match status" value="1"/>
</dbReference>
<dbReference type="InterPro" id="IPR010359">
    <property type="entry name" value="IrrE_HExxH"/>
</dbReference>
<feature type="domain" description="IrrE N-terminal-like" evidence="1">
    <location>
        <begin position="47"/>
        <end position="160"/>
    </location>
</feature>
<dbReference type="EMBL" id="QFQP01000020">
    <property type="protein sequence ID" value="PZR09633.1"/>
    <property type="molecule type" value="Genomic_DNA"/>
</dbReference>
<organism evidence="2 3">
    <name type="scientific">Archangium gephyra</name>
    <dbReference type="NCBI Taxonomy" id="48"/>
    <lineage>
        <taxon>Bacteria</taxon>
        <taxon>Pseudomonadati</taxon>
        <taxon>Myxococcota</taxon>
        <taxon>Myxococcia</taxon>
        <taxon>Myxococcales</taxon>
        <taxon>Cystobacterineae</taxon>
        <taxon>Archangiaceae</taxon>
        <taxon>Archangium</taxon>
    </lineage>
</organism>
<reference evidence="2 3" key="1">
    <citation type="submission" date="2017-08" db="EMBL/GenBank/DDBJ databases">
        <title>Infants hospitalized years apart are colonized by the same room-sourced microbial strains.</title>
        <authorList>
            <person name="Brooks B."/>
            <person name="Olm M.R."/>
            <person name="Firek B.A."/>
            <person name="Baker R."/>
            <person name="Thomas B.C."/>
            <person name="Morowitz M.J."/>
            <person name="Banfield J.F."/>
        </authorList>
    </citation>
    <scope>NUCLEOTIDE SEQUENCE [LARGE SCALE GENOMIC DNA]</scope>
    <source>
        <strain evidence="2">S2_003_000_R2_14</strain>
    </source>
</reference>
<accession>A0A2W5T9B2</accession>
<evidence type="ECO:0000259" key="1">
    <source>
        <dbReference type="Pfam" id="PF06114"/>
    </source>
</evidence>
<dbReference type="Proteomes" id="UP000249061">
    <property type="component" value="Unassembled WGS sequence"/>
</dbReference>
<protein>
    <recommendedName>
        <fullName evidence="1">IrrE N-terminal-like domain-containing protein</fullName>
    </recommendedName>
</protein>
<name>A0A2W5T9B2_9BACT</name>
<dbReference type="AlphaFoldDB" id="A0A2W5T9B2"/>
<comment type="caution">
    <text evidence="2">The sequence shown here is derived from an EMBL/GenBank/DDBJ whole genome shotgun (WGS) entry which is preliminary data.</text>
</comment>
<evidence type="ECO:0000313" key="3">
    <source>
        <dbReference type="Proteomes" id="UP000249061"/>
    </source>
</evidence>